<evidence type="ECO:0000256" key="1">
    <source>
        <dbReference type="SAM" id="MobiDB-lite"/>
    </source>
</evidence>
<dbReference type="EMBL" id="ML986588">
    <property type="protein sequence ID" value="KAF2267907.1"/>
    <property type="molecule type" value="Genomic_DNA"/>
</dbReference>
<evidence type="ECO:0000313" key="3">
    <source>
        <dbReference type="Proteomes" id="UP000800093"/>
    </source>
</evidence>
<proteinExistence type="predicted"/>
<evidence type="ECO:0000313" key="2">
    <source>
        <dbReference type="EMBL" id="KAF2267907.1"/>
    </source>
</evidence>
<feature type="compositionally biased region" description="Gly residues" evidence="1">
    <location>
        <begin position="162"/>
        <end position="171"/>
    </location>
</feature>
<comment type="caution">
    <text evidence="2">The sequence shown here is derived from an EMBL/GenBank/DDBJ whole genome shotgun (WGS) entry which is preliminary data.</text>
</comment>
<organism evidence="2 3">
    <name type="scientific">Lojkania enalia</name>
    <dbReference type="NCBI Taxonomy" id="147567"/>
    <lineage>
        <taxon>Eukaryota</taxon>
        <taxon>Fungi</taxon>
        <taxon>Dikarya</taxon>
        <taxon>Ascomycota</taxon>
        <taxon>Pezizomycotina</taxon>
        <taxon>Dothideomycetes</taxon>
        <taxon>Pleosporomycetidae</taxon>
        <taxon>Pleosporales</taxon>
        <taxon>Pleosporales incertae sedis</taxon>
        <taxon>Lojkania</taxon>
    </lineage>
</organism>
<sequence>MPFMQPTSVYRLAAFRPALSAATLARCQGRYASQDYGSGQGNPAGEKPQHQGKNPSEELEHPGPPPPKVGGAKSLSPDEKEPNKSQATSNTKSGGSGQSRSGGRSTRVKGAQPKILNENPPGEHDQSVREHNEEMDHRAERAHEQVSNKDAEKDKVPAGYWQGQGGVDRAP</sequence>
<keyword evidence="3" id="KW-1185">Reference proteome</keyword>
<feature type="compositionally biased region" description="Basic and acidic residues" evidence="1">
    <location>
        <begin position="121"/>
        <end position="156"/>
    </location>
</feature>
<gene>
    <name evidence="2" type="ORF">CC78DRAFT_576446</name>
</gene>
<dbReference type="OrthoDB" id="5334244at2759"/>
<feature type="region of interest" description="Disordered" evidence="1">
    <location>
        <begin position="32"/>
        <end position="171"/>
    </location>
</feature>
<protein>
    <submittedName>
        <fullName evidence="2">Uncharacterized protein</fullName>
    </submittedName>
</protein>
<dbReference type="Proteomes" id="UP000800093">
    <property type="component" value="Unassembled WGS sequence"/>
</dbReference>
<reference evidence="3" key="1">
    <citation type="journal article" date="2020" name="Stud. Mycol.">
        <title>101 Dothideomycetes genomes: A test case for predicting lifestyles and emergence of pathogens.</title>
        <authorList>
            <person name="Haridas S."/>
            <person name="Albert R."/>
            <person name="Binder M."/>
            <person name="Bloem J."/>
            <person name="LaButti K."/>
            <person name="Salamov A."/>
            <person name="Andreopoulos B."/>
            <person name="Baker S."/>
            <person name="Barry K."/>
            <person name="Bills G."/>
            <person name="Bluhm B."/>
            <person name="Cannon C."/>
            <person name="Castanera R."/>
            <person name="Culley D."/>
            <person name="Daum C."/>
            <person name="Ezra D."/>
            <person name="Gonzalez J."/>
            <person name="Henrissat B."/>
            <person name="Kuo A."/>
            <person name="Liang C."/>
            <person name="Lipzen A."/>
            <person name="Lutzoni F."/>
            <person name="Magnuson J."/>
            <person name="Mondo S."/>
            <person name="Nolan M."/>
            <person name="Ohm R."/>
            <person name="Pangilinan J."/>
            <person name="Park H.-J."/>
            <person name="Ramirez L."/>
            <person name="Alfaro M."/>
            <person name="Sun H."/>
            <person name="Tritt A."/>
            <person name="Yoshinaga Y."/>
            <person name="Zwiers L.-H."/>
            <person name="Turgeon B."/>
            <person name="Goodwin S."/>
            <person name="Spatafora J."/>
            <person name="Crous P."/>
            <person name="Grigoriev I."/>
        </authorList>
    </citation>
    <scope>NUCLEOTIDE SEQUENCE [LARGE SCALE GENOMIC DNA]</scope>
    <source>
        <strain evidence="3">CBS 304.66</strain>
    </source>
</reference>
<dbReference type="AlphaFoldDB" id="A0A9P4KEX1"/>
<accession>A0A9P4KEX1</accession>
<name>A0A9P4KEX1_9PLEO</name>